<dbReference type="SMART" id="SM00577">
    <property type="entry name" value="CPDc"/>
    <property type="match status" value="1"/>
</dbReference>
<keyword evidence="7" id="KW-1185">Reference proteome</keyword>
<dbReference type="Gene3D" id="3.40.50.1000">
    <property type="entry name" value="HAD superfamily/HAD-like"/>
    <property type="match status" value="1"/>
</dbReference>
<dbReference type="InterPro" id="IPR051658">
    <property type="entry name" value="UBLCP1"/>
</dbReference>
<dbReference type="PANTHER" id="PTHR48493:SF1">
    <property type="entry name" value="UBIQUITIN-LIKE DOMAIN-CONTAINING CTD PHOSPHATASE 1"/>
    <property type="match status" value="1"/>
</dbReference>
<reference evidence="6 7" key="1">
    <citation type="journal article" date="2020" name="bioRxiv">
        <title>Metabolic contributions of an alphaproteobacterial endosymbiont in the apicomplexan Cardiosporidium cionae.</title>
        <authorList>
            <person name="Hunter E.S."/>
            <person name="Paight C.J."/>
            <person name="Lane C.E."/>
        </authorList>
    </citation>
    <scope>NUCLEOTIDE SEQUENCE [LARGE SCALE GENOMIC DNA]</scope>
    <source>
        <strain evidence="6">ESH_2018</strain>
    </source>
</reference>
<dbReference type="PROSITE" id="PS50969">
    <property type="entry name" value="FCP1"/>
    <property type="match status" value="1"/>
</dbReference>
<evidence type="ECO:0000259" key="5">
    <source>
        <dbReference type="PROSITE" id="PS50969"/>
    </source>
</evidence>
<dbReference type="InterPro" id="IPR023214">
    <property type="entry name" value="HAD_sf"/>
</dbReference>
<dbReference type="NCBIfam" id="TIGR02245">
    <property type="entry name" value="HAD_IIID1"/>
    <property type="match status" value="1"/>
</dbReference>
<accession>A0ABQ7J7T8</accession>
<dbReference type="InterPro" id="IPR011943">
    <property type="entry name" value="HAD-SF_hydro_IIID"/>
</dbReference>
<evidence type="ECO:0000256" key="4">
    <source>
        <dbReference type="SAM" id="MobiDB-lite"/>
    </source>
</evidence>
<comment type="caution">
    <text evidence="6">The sequence shown here is derived from an EMBL/GenBank/DDBJ whole genome shotgun (WGS) entry which is preliminary data.</text>
</comment>
<dbReference type="InterPro" id="IPR029071">
    <property type="entry name" value="Ubiquitin-like_domsf"/>
</dbReference>
<keyword evidence="3" id="KW-0539">Nucleus</keyword>
<feature type="compositionally biased region" description="Basic and acidic residues" evidence="4">
    <location>
        <begin position="35"/>
        <end position="45"/>
    </location>
</feature>
<keyword evidence="2 6" id="KW-0378">Hydrolase</keyword>
<dbReference type="PANTHER" id="PTHR48493">
    <property type="entry name" value="UBIQUITIN-LIKE DOMAIN-CONTAINING CTD PHOSPHATASE 1"/>
    <property type="match status" value="1"/>
</dbReference>
<feature type="domain" description="FCP1 homology" evidence="5">
    <location>
        <begin position="264"/>
        <end position="426"/>
    </location>
</feature>
<evidence type="ECO:0000313" key="7">
    <source>
        <dbReference type="Proteomes" id="UP000823046"/>
    </source>
</evidence>
<organism evidence="6 7">
    <name type="scientific">Cardiosporidium cionae</name>
    <dbReference type="NCBI Taxonomy" id="476202"/>
    <lineage>
        <taxon>Eukaryota</taxon>
        <taxon>Sar</taxon>
        <taxon>Alveolata</taxon>
        <taxon>Apicomplexa</taxon>
        <taxon>Aconoidasida</taxon>
        <taxon>Nephromycida</taxon>
        <taxon>Cardiosporidium</taxon>
    </lineage>
</organism>
<feature type="compositionally biased region" description="Polar residues" evidence="4">
    <location>
        <begin position="18"/>
        <end position="32"/>
    </location>
</feature>
<dbReference type="EMBL" id="JADAQX010000519">
    <property type="protein sequence ID" value="KAF8820004.1"/>
    <property type="molecule type" value="Genomic_DNA"/>
</dbReference>
<evidence type="ECO:0000256" key="1">
    <source>
        <dbReference type="ARBA" id="ARBA00004123"/>
    </source>
</evidence>
<comment type="subcellular location">
    <subcellularLocation>
        <location evidence="1">Nucleus</location>
    </subcellularLocation>
</comment>
<sequence length="456" mass="51179">MPSDPAAPRSNREPDGSADSTLQESTESTPQVEKSFPEATKRMEAAHTTYSTACSSNSGSSTQTGDTSLCDNHSTSSKSSITSSWTSSPSISPDQGLCGANSNNLSSNVMEIESGTAQAEDDSCNGTSLHVKWGSKAVDMFFTPADFETFSLYDLKTKILNDFDIPLSRQRLLGISSNGAPAQETDLLSNITFKKENTFWLVGTPTEKAFVNPSEKSDLPDVLNDLMWDYNPTERSAVSIRTKKHLARLQKAIDKTNIVLINSPRSLKKLLVLDLDHTLFDFRGESLAISRLKRPYLDYFMRETYRDYDLVIWSQTHWRWVEAKCTELGFLNNPRYNLCFVLDRSSMFTVSSRPGGRVITHEVKALELIWMKFPSLWGPHNTLHIDDLGKNFAMNPKNGIKVSSYKAHKRFSDRELLELIDYLKITADLADVRQADHSDWKTIARLRPSLHDDASP</sequence>
<dbReference type="Gene3D" id="3.10.20.90">
    <property type="entry name" value="Phosphatidylinositol 3-kinase Catalytic Subunit, Chain A, domain 1"/>
    <property type="match status" value="1"/>
</dbReference>
<dbReference type="Proteomes" id="UP000823046">
    <property type="component" value="Unassembled WGS sequence"/>
</dbReference>
<dbReference type="SUPFAM" id="SSF54236">
    <property type="entry name" value="Ubiquitin-like"/>
    <property type="match status" value="1"/>
</dbReference>
<name>A0ABQ7J7T8_9APIC</name>
<dbReference type="Pfam" id="PF03031">
    <property type="entry name" value="NIF"/>
    <property type="match status" value="1"/>
</dbReference>
<evidence type="ECO:0000256" key="3">
    <source>
        <dbReference type="ARBA" id="ARBA00023242"/>
    </source>
</evidence>
<feature type="compositionally biased region" description="Low complexity" evidence="4">
    <location>
        <begin position="49"/>
        <end position="93"/>
    </location>
</feature>
<evidence type="ECO:0000313" key="6">
    <source>
        <dbReference type="EMBL" id="KAF8820004.1"/>
    </source>
</evidence>
<dbReference type="InterPro" id="IPR036412">
    <property type="entry name" value="HAD-like_sf"/>
</dbReference>
<feature type="region of interest" description="Disordered" evidence="4">
    <location>
        <begin position="1"/>
        <end position="104"/>
    </location>
</feature>
<dbReference type="InterPro" id="IPR004274">
    <property type="entry name" value="FCP1_dom"/>
</dbReference>
<evidence type="ECO:0000256" key="2">
    <source>
        <dbReference type="ARBA" id="ARBA00022801"/>
    </source>
</evidence>
<dbReference type="GO" id="GO:0016787">
    <property type="term" value="F:hydrolase activity"/>
    <property type="evidence" value="ECO:0007669"/>
    <property type="project" value="UniProtKB-KW"/>
</dbReference>
<gene>
    <name evidence="6" type="ORF">IE077_003706</name>
</gene>
<protein>
    <submittedName>
        <fullName evidence="6">HAD hydrolase, family IIID protein</fullName>
    </submittedName>
</protein>
<proteinExistence type="predicted"/>
<dbReference type="SUPFAM" id="SSF56784">
    <property type="entry name" value="HAD-like"/>
    <property type="match status" value="1"/>
</dbReference>